<dbReference type="InterPro" id="IPR000101">
    <property type="entry name" value="GGT_peptidase"/>
</dbReference>
<dbReference type="AlphaFoldDB" id="A0A3N0XRE7"/>
<feature type="binding site" evidence="2">
    <location>
        <position position="8"/>
    </location>
    <ligand>
        <name>L-glutamate</name>
        <dbReference type="ChEBI" id="CHEBI:29985"/>
    </ligand>
</feature>
<sequence length="72" mass="8028">MVVGGAGGTNIPTSVAQVILDYLFFDYDLQKSVSEPRVQVLGNVTNIEDNFDEAFEVMKKSKNLRKMRTGMN</sequence>
<comment type="similarity">
    <text evidence="1">Belongs to the gamma-glutamyltransferase family.</text>
</comment>
<dbReference type="OrthoDB" id="1081007at2759"/>
<evidence type="ECO:0000313" key="3">
    <source>
        <dbReference type="EMBL" id="ROJ27982.1"/>
    </source>
</evidence>
<keyword evidence="4" id="KW-1185">Reference proteome</keyword>
<accession>A0A3N0XRE7</accession>
<dbReference type="GO" id="GO:0006751">
    <property type="term" value="P:glutathione catabolic process"/>
    <property type="evidence" value="ECO:0007669"/>
    <property type="project" value="InterPro"/>
</dbReference>
<dbReference type="GO" id="GO:0036374">
    <property type="term" value="F:glutathione hydrolase activity"/>
    <property type="evidence" value="ECO:0007669"/>
    <property type="project" value="InterPro"/>
</dbReference>
<dbReference type="Gene3D" id="3.60.20.40">
    <property type="match status" value="1"/>
</dbReference>
<dbReference type="InterPro" id="IPR029055">
    <property type="entry name" value="Ntn_hydrolases_N"/>
</dbReference>
<gene>
    <name evidence="3" type="ORF">DPX16_0027</name>
</gene>
<reference evidence="3 4" key="1">
    <citation type="submission" date="2018-10" db="EMBL/GenBank/DDBJ databases">
        <title>Genome assembly for a Yunnan-Guizhou Plateau 3E fish, Anabarilius grahami (Regan), and its evolutionary and genetic applications.</title>
        <authorList>
            <person name="Jiang W."/>
        </authorList>
    </citation>
    <scope>NUCLEOTIDE SEQUENCE [LARGE SCALE GENOMIC DNA]</scope>
    <source>
        <strain evidence="3">AG-KIZ</strain>
        <tissue evidence="3">Muscle</tissue>
    </source>
</reference>
<evidence type="ECO:0000256" key="2">
    <source>
        <dbReference type="PIRSR" id="PIRSR600101-2"/>
    </source>
</evidence>
<dbReference type="SUPFAM" id="SSF56235">
    <property type="entry name" value="N-terminal nucleophile aminohydrolases (Ntn hydrolases)"/>
    <property type="match status" value="1"/>
</dbReference>
<dbReference type="PANTHER" id="PTHR45027:SF1">
    <property type="match status" value="1"/>
</dbReference>
<dbReference type="PANTHER" id="PTHR45027">
    <property type="entry name" value="PUTATIVE GLUTATHIONE HYDROLASE LIGHT CHAIN"/>
    <property type="match status" value="1"/>
</dbReference>
<dbReference type="InterPro" id="IPR043137">
    <property type="entry name" value="GGT_ssub_C"/>
</dbReference>
<protein>
    <submittedName>
        <fullName evidence="3">Glutathione hydrolase 1 proenzyme</fullName>
    </submittedName>
</protein>
<dbReference type="Proteomes" id="UP000281406">
    <property type="component" value="Unassembled WGS sequence"/>
</dbReference>
<dbReference type="EMBL" id="RJVU01062768">
    <property type="protein sequence ID" value="ROJ27982.1"/>
    <property type="molecule type" value="Genomic_DNA"/>
</dbReference>
<proteinExistence type="inferred from homology"/>
<dbReference type="Pfam" id="PF01019">
    <property type="entry name" value="G_glu_transpept"/>
    <property type="match status" value="1"/>
</dbReference>
<evidence type="ECO:0000313" key="4">
    <source>
        <dbReference type="Proteomes" id="UP000281406"/>
    </source>
</evidence>
<organism evidence="3 4">
    <name type="scientific">Anabarilius grahami</name>
    <name type="common">Kanglang fish</name>
    <name type="synonym">Barilius grahami</name>
    <dbReference type="NCBI Taxonomy" id="495550"/>
    <lineage>
        <taxon>Eukaryota</taxon>
        <taxon>Metazoa</taxon>
        <taxon>Chordata</taxon>
        <taxon>Craniata</taxon>
        <taxon>Vertebrata</taxon>
        <taxon>Euteleostomi</taxon>
        <taxon>Actinopterygii</taxon>
        <taxon>Neopterygii</taxon>
        <taxon>Teleostei</taxon>
        <taxon>Ostariophysi</taxon>
        <taxon>Cypriniformes</taxon>
        <taxon>Xenocyprididae</taxon>
        <taxon>Xenocypridinae</taxon>
        <taxon>Xenocypridinae incertae sedis</taxon>
        <taxon>Anabarilius</taxon>
    </lineage>
</organism>
<comment type="caution">
    <text evidence="3">The sequence shown here is derived from an EMBL/GenBank/DDBJ whole genome shotgun (WGS) entry which is preliminary data.</text>
</comment>
<name>A0A3N0XRE7_ANAGA</name>
<evidence type="ECO:0000256" key="1">
    <source>
        <dbReference type="ARBA" id="ARBA00009381"/>
    </source>
</evidence>
<keyword evidence="3" id="KW-0378">Hydrolase</keyword>